<organism evidence="7 8">
    <name type="scientific">Metschnikowia bicuspidata</name>
    <dbReference type="NCBI Taxonomy" id="27322"/>
    <lineage>
        <taxon>Eukaryota</taxon>
        <taxon>Fungi</taxon>
        <taxon>Dikarya</taxon>
        <taxon>Ascomycota</taxon>
        <taxon>Saccharomycotina</taxon>
        <taxon>Pichiomycetes</taxon>
        <taxon>Metschnikowiaceae</taxon>
        <taxon>Metschnikowia</taxon>
    </lineage>
</organism>
<dbReference type="SUPFAM" id="SSF53098">
    <property type="entry name" value="Ribonuclease H-like"/>
    <property type="match status" value="1"/>
</dbReference>
<dbReference type="GO" id="GO:0003676">
    <property type="term" value="F:nucleic acid binding"/>
    <property type="evidence" value="ECO:0007669"/>
    <property type="project" value="InterPro"/>
</dbReference>
<dbReference type="PANTHER" id="PTHR11046">
    <property type="entry name" value="OLIGORIBONUCLEASE, MITOCHONDRIAL"/>
    <property type="match status" value="1"/>
</dbReference>
<name>A0A4P9ZDJ9_9ASCO</name>
<feature type="domain" description="Exonuclease" evidence="6">
    <location>
        <begin position="35"/>
        <end position="212"/>
    </location>
</feature>
<dbReference type="GO" id="GO:0005739">
    <property type="term" value="C:mitochondrion"/>
    <property type="evidence" value="ECO:0007669"/>
    <property type="project" value="TreeGrafter"/>
</dbReference>
<dbReference type="OrthoDB" id="270189at2759"/>
<evidence type="ECO:0000256" key="4">
    <source>
        <dbReference type="ARBA" id="ARBA00022839"/>
    </source>
</evidence>
<dbReference type="InterPro" id="IPR013520">
    <property type="entry name" value="Ribonucl_H"/>
</dbReference>
<dbReference type="NCBIfam" id="NF003765">
    <property type="entry name" value="PRK05359.1"/>
    <property type="match status" value="1"/>
</dbReference>
<protein>
    <submittedName>
        <fullName evidence="7">Ribonuclease H-like protein</fullName>
    </submittedName>
</protein>
<comment type="similarity">
    <text evidence="1">Belongs to the oligoribonuclease family.</text>
</comment>
<keyword evidence="3" id="KW-0378">Hydrolase</keyword>
<keyword evidence="2" id="KW-0540">Nuclease</keyword>
<keyword evidence="4" id="KW-0269">Exonuclease</keyword>
<dbReference type="CDD" id="cd06135">
    <property type="entry name" value="Orn"/>
    <property type="match status" value="1"/>
</dbReference>
<dbReference type="FunFam" id="3.30.420.10:FF:000003">
    <property type="entry name" value="Oligoribonuclease"/>
    <property type="match status" value="1"/>
</dbReference>
<evidence type="ECO:0000256" key="3">
    <source>
        <dbReference type="ARBA" id="ARBA00022801"/>
    </source>
</evidence>
<dbReference type="AlphaFoldDB" id="A0A4P9ZDJ9"/>
<dbReference type="Pfam" id="PF00929">
    <property type="entry name" value="RNase_T"/>
    <property type="match status" value="1"/>
</dbReference>
<proteinExistence type="inferred from homology"/>
<dbReference type="Proteomes" id="UP000268321">
    <property type="component" value="Unassembled WGS sequence"/>
</dbReference>
<sequence>MLSALYRRMFAPRAAAMVEPAVPVKRKLGAPISKPLVWIDCEMTGLNVYEDNIIEICCIITDGQLNTIDPEGYESTVFVPKRVLDGMGEWCVHQHGSSGLTARVLANPQQTLSKVQQELLAYIQSYIPEPRTAVMVGNTIYMDRFFMMREFPQVVEHLHYRLVDVSSIMEVCKRHNPQLADLCPRKQSKHTARSDILESISQLKWYMENYLRGDIPARVQSEEPASKKTKIMSEPESLEPVVGTPEEEVEWKDRRADKEDQNDARKTEEA</sequence>
<evidence type="ECO:0000313" key="8">
    <source>
        <dbReference type="Proteomes" id="UP000268321"/>
    </source>
</evidence>
<evidence type="ECO:0000313" key="7">
    <source>
        <dbReference type="EMBL" id="RKP31016.1"/>
    </source>
</evidence>
<dbReference type="InterPro" id="IPR022894">
    <property type="entry name" value="Oligoribonuclease"/>
</dbReference>
<feature type="region of interest" description="Disordered" evidence="5">
    <location>
        <begin position="220"/>
        <end position="270"/>
    </location>
</feature>
<dbReference type="EMBL" id="ML004448">
    <property type="protein sequence ID" value="RKP31016.1"/>
    <property type="molecule type" value="Genomic_DNA"/>
</dbReference>
<feature type="compositionally biased region" description="Basic and acidic residues" evidence="5">
    <location>
        <begin position="251"/>
        <end position="270"/>
    </location>
</feature>
<dbReference type="Gene3D" id="3.30.420.10">
    <property type="entry name" value="Ribonuclease H-like superfamily/Ribonuclease H"/>
    <property type="match status" value="1"/>
</dbReference>
<dbReference type="SMART" id="SM00479">
    <property type="entry name" value="EXOIII"/>
    <property type="match status" value="1"/>
</dbReference>
<accession>A0A4P9ZDJ9</accession>
<dbReference type="InterPro" id="IPR036397">
    <property type="entry name" value="RNaseH_sf"/>
</dbReference>
<gene>
    <name evidence="7" type="ORF">METBISCDRAFT_14977</name>
</gene>
<evidence type="ECO:0000256" key="2">
    <source>
        <dbReference type="ARBA" id="ARBA00022722"/>
    </source>
</evidence>
<evidence type="ECO:0000259" key="6">
    <source>
        <dbReference type="SMART" id="SM00479"/>
    </source>
</evidence>
<keyword evidence="8" id="KW-1185">Reference proteome</keyword>
<dbReference type="GO" id="GO:0000175">
    <property type="term" value="F:3'-5'-RNA exonuclease activity"/>
    <property type="evidence" value="ECO:0007669"/>
    <property type="project" value="InterPro"/>
</dbReference>
<reference evidence="8" key="1">
    <citation type="journal article" date="2018" name="Nat. Microbiol.">
        <title>Leveraging single-cell genomics to expand the fungal tree of life.</title>
        <authorList>
            <person name="Ahrendt S.R."/>
            <person name="Quandt C.A."/>
            <person name="Ciobanu D."/>
            <person name="Clum A."/>
            <person name="Salamov A."/>
            <person name="Andreopoulos B."/>
            <person name="Cheng J.F."/>
            <person name="Woyke T."/>
            <person name="Pelin A."/>
            <person name="Henrissat B."/>
            <person name="Reynolds N.K."/>
            <person name="Benny G.L."/>
            <person name="Smith M.E."/>
            <person name="James T.Y."/>
            <person name="Grigoriev I.V."/>
        </authorList>
    </citation>
    <scope>NUCLEOTIDE SEQUENCE [LARGE SCALE GENOMIC DNA]</scope>
    <source>
        <strain evidence="8">Baker2002</strain>
    </source>
</reference>
<evidence type="ECO:0000256" key="1">
    <source>
        <dbReference type="ARBA" id="ARBA00009921"/>
    </source>
</evidence>
<dbReference type="InterPro" id="IPR012337">
    <property type="entry name" value="RNaseH-like_sf"/>
</dbReference>
<evidence type="ECO:0000256" key="5">
    <source>
        <dbReference type="SAM" id="MobiDB-lite"/>
    </source>
</evidence>
<dbReference type="PANTHER" id="PTHR11046:SF0">
    <property type="entry name" value="OLIGORIBONUCLEASE, MITOCHONDRIAL"/>
    <property type="match status" value="1"/>
</dbReference>